<gene>
    <name evidence="3" type="ORF">P278_28580</name>
</gene>
<dbReference type="eggNOG" id="ENOG5031S92">
    <property type="taxonomic scope" value="Bacteria"/>
</dbReference>
<dbReference type="Gene3D" id="2.160.20.120">
    <property type="match status" value="1"/>
</dbReference>
<evidence type="ECO:0000313" key="4">
    <source>
        <dbReference type="Proteomes" id="UP000018850"/>
    </source>
</evidence>
<evidence type="ECO:0000256" key="1">
    <source>
        <dbReference type="SAM" id="SignalP"/>
    </source>
</evidence>
<reference evidence="4" key="1">
    <citation type="submission" date="2013-11" db="EMBL/GenBank/DDBJ databases">
        <title>Draft genome sequence from a member of Zhouia, isolated tidal flat.</title>
        <authorList>
            <person name="Jin H."/>
            <person name="Jeon C.O."/>
        </authorList>
    </citation>
    <scope>NUCLEOTIDE SEQUENCE [LARGE SCALE GENOMIC DNA]</scope>
    <source>
        <strain evidence="4">AD3</strain>
    </source>
</reference>
<evidence type="ECO:0000313" key="3">
    <source>
        <dbReference type="EMBL" id="ETN94054.1"/>
    </source>
</evidence>
<reference evidence="3 4" key="2">
    <citation type="journal article" date="2016" name="Genome Announc.">
        <title>Draft Genome Sequence of Zhouia amylolytica AD3, Isolated from Tidal Flat Sediment.</title>
        <authorList>
            <person name="Jia B."/>
            <person name="Jin H.M."/>
            <person name="Lee H.J."/>
            <person name="Jeon C.O."/>
        </authorList>
    </citation>
    <scope>NUCLEOTIDE SEQUENCE [LARGE SCALE GENOMIC DNA]</scope>
    <source>
        <strain evidence="3 4">AD3</strain>
    </source>
</reference>
<keyword evidence="4" id="KW-1185">Reference proteome</keyword>
<feature type="domain" description="Putative auto-transporter adhesin head GIN" evidence="2">
    <location>
        <begin position="32"/>
        <end position="212"/>
    </location>
</feature>
<dbReference type="EMBL" id="AYXY01000026">
    <property type="protein sequence ID" value="ETN94054.1"/>
    <property type="molecule type" value="Genomic_DNA"/>
</dbReference>
<dbReference type="STRING" id="376730.SAMN04487906_0452"/>
<name>W2UJC2_9FLAO</name>
<proteinExistence type="predicted"/>
<dbReference type="InterPro" id="IPR021255">
    <property type="entry name" value="DUF2807"/>
</dbReference>
<feature type="signal peptide" evidence="1">
    <location>
        <begin position="1"/>
        <end position="22"/>
    </location>
</feature>
<sequence>MYLRMKKVFSILMFVSSFTLLAQDKVVKELGEFSEIKAFDGISVNLVKSDENKAIVTGDDVHKVVFVNNGGKLKIRMEIDKVFSGFETFVEVHYKGRIETVDVNENAFVTSKDLIKQETLELKAQEGGEIDLKLEVLRLNVKSITGGIIETSGTAKNQVVRINTGGQYEGDRLQTEQTDVDVNAGGTAYVKASELVEAKVRAGGTIRIFGKPKVIDQQKLIGGKIIEQ</sequence>
<accession>W2UJC2</accession>
<comment type="caution">
    <text evidence="3">The sequence shown here is derived from an EMBL/GenBank/DDBJ whole genome shotgun (WGS) entry which is preliminary data.</text>
</comment>
<keyword evidence="1" id="KW-0732">Signal</keyword>
<organism evidence="3 4">
    <name type="scientific">Zhouia amylolytica AD3</name>
    <dbReference type="NCBI Taxonomy" id="1286632"/>
    <lineage>
        <taxon>Bacteria</taxon>
        <taxon>Pseudomonadati</taxon>
        <taxon>Bacteroidota</taxon>
        <taxon>Flavobacteriia</taxon>
        <taxon>Flavobacteriales</taxon>
        <taxon>Flavobacteriaceae</taxon>
        <taxon>Zhouia</taxon>
    </lineage>
</organism>
<dbReference type="AlphaFoldDB" id="W2UJC2"/>
<evidence type="ECO:0000259" key="2">
    <source>
        <dbReference type="Pfam" id="PF10988"/>
    </source>
</evidence>
<dbReference type="Proteomes" id="UP000018850">
    <property type="component" value="Unassembled WGS sequence"/>
</dbReference>
<dbReference type="PATRIC" id="fig|1286632.3.peg.2854"/>
<dbReference type="Pfam" id="PF10988">
    <property type="entry name" value="DUF2807"/>
    <property type="match status" value="1"/>
</dbReference>
<feature type="chain" id="PRO_5004825864" description="Putative auto-transporter adhesin head GIN domain-containing protein" evidence="1">
    <location>
        <begin position="23"/>
        <end position="228"/>
    </location>
</feature>
<protein>
    <recommendedName>
        <fullName evidence="2">Putative auto-transporter adhesin head GIN domain-containing protein</fullName>
    </recommendedName>
</protein>